<dbReference type="AlphaFoldDB" id="A0A1A7R625"/>
<dbReference type="Proteomes" id="UP000248987">
    <property type="component" value="Unassembled WGS sequence"/>
</dbReference>
<protein>
    <submittedName>
        <fullName evidence="2">Uncharacterized protein</fullName>
    </submittedName>
</protein>
<evidence type="ECO:0000313" key="2">
    <source>
        <dbReference type="EMBL" id="RAJ22477.1"/>
    </source>
</evidence>
<dbReference type="PROSITE" id="PS51257">
    <property type="entry name" value="PROKAR_LIPOPROTEIN"/>
    <property type="match status" value="1"/>
</dbReference>
<sequence>MKKVIFMSVMALFLSLSLSSCREQTEKEKIIDEMNDEGADIEVSRDGDKIKMETDDKKVKIKTDDDGNVKIKEKTNNDDN</sequence>
<evidence type="ECO:0000256" key="1">
    <source>
        <dbReference type="SAM" id="SignalP"/>
    </source>
</evidence>
<gene>
    <name evidence="2" type="ORF">LX77_02422</name>
</gene>
<accession>A0A1A7R625</accession>
<dbReference type="RefSeq" id="WP_066431931.1">
    <property type="nucleotide sequence ID" value="NZ_LZRN01000008.1"/>
</dbReference>
<keyword evidence="1" id="KW-0732">Signal</keyword>
<keyword evidence="3" id="KW-1185">Reference proteome</keyword>
<proteinExistence type="predicted"/>
<comment type="caution">
    <text evidence="2">The sequence shown here is derived from an EMBL/GenBank/DDBJ whole genome shotgun (WGS) entry which is preliminary data.</text>
</comment>
<feature type="signal peptide" evidence="1">
    <location>
        <begin position="1"/>
        <end position="22"/>
    </location>
</feature>
<name>A0A1A7R625_9FLAO</name>
<dbReference type="EMBL" id="QLLQ01000009">
    <property type="protein sequence ID" value="RAJ22477.1"/>
    <property type="molecule type" value="Genomic_DNA"/>
</dbReference>
<dbReference type="OrthoDB" id="1453405at2"/>
<feature type="chain" id="PRO_5030025646" evidence="1">
    <location>
        <begin position="23"/>
        <end position="80"/>
    </location>
</feature>
<evidence type="ECO:0000313" key="3">
    <source>
        <dbReference type="Proteomes" id="UP000248987"/>
    </source>
</evidence>
<organism evidence="2 3">
    <name type="scientific">Gelidibacter algens</name>
    <dbReference type="NCBI Taxonomy" id="49280"/>
    <lineage>
        <taxon>Bacteria</taxon>
        <taxon>Pseudomonadati</taxon>
        <taxon>Bacteroidota</taxon>
        <taxon>Flavobacteriia</taxon>
        <taxon>Flavobacteriales</taxon>
        <taxon>Flavobacteriaceae</taxon>
        <taxon>Gelidibacter</taxon>
    </lineage>
</organism>
<reference evidence="2 3" key="1">
    <citation type="submission" date="2018-06" db="EMBL/GenBank/DDBJ databases">
        <title>Genomic Encyclopedia of Archaeal and Bacterial Type Strains, Phase II (KMG-II): from individual species to whole genera.</title>
        <authorList>
            <person name="Goeker M."/>
        </authorList>
    </citation>
    <scope>NUCLEOTIDE SEQUENCE [LARGE SCALE GENOMIC DNA]</scope>
    <source>
        <strain evidence="2 3">DSM 12408</strain>
    </source>
</reference>